<name>A0A8H6YF19_9AGAR</name>
<evidence type="ECO:0000256" key="2">
    <source>
        <dbReference type="ARBA" id="ARBA00022448"/>
    </source>
</evidence>
<dbReference type="InterPro" id="IPR036259">
    <property type="entry name" value="MFS_trans_sf"/>
</dbReference>
<evidence type="ECO:0000256" key="5">
    <source>
        <dbReference type="ARBA" id="ARBA00023136"/>
    </source>
</evidence>
<feature type="transmembrane region" description="Helical" evidence="7">
    <location>
        <begin position="319"/>
        <end position="342"/>
    </location>
</feature>
<dbReference type="Proteomes" id="UP000620124">
    <property type="component" value="Unassembled WGS sequence"/>
</dbReference>
<keyword evidence="2" id="KW-0813">Transport</keyword>
<evidence type="ECO:0008006" key="10">
    <source>
        <dbReference type="Google" id="ProtNLM"/>
    </source>
</evidence>
<organism evidence="8 9">
    <name type="scientific">Mycena venus</name>
    <dbReference type="NCBI Taxonomy" id="2733690"/>
    <lineage>
        <taxon>Eukaryota</taxon>
        <taxon>Fungi</taxon>
        <taxon>Dikarya</taxon>
        <taxon>Basidiomycota</taxon>
        <taxon>Agaricomycotina</taxon>
        <taxon>Agaricomycetes</taxon>
        <taxon>Agaricomycetidae</taxon>
        <taxon>Agaricales</taxon>
        <taxon>Marasmiineae</taxon>
        <taxon>Mycenaceae</taxon>
        <taxon>Mycena</taxon>
    </lineage>
</organism>
<dbReference type="Pfam" id="PF07690">
    <property type="entry name" value="MFS_1"/>
    <property type="match status" value="1"/>
</dbReference>
<feature type="transmembrane region" description="Helical" evidence="7">
    <location>
        <begin position="158"/>
        <end position="177"/>
    </location>
</feature>
<accession>A0A8H6YF19</accession>
<feature type="transmembrane region" description="Helical" evidence="7">
    <location>
        <begin position="446"/>
        <end position="467"/>
    </location>
</feature>
<reference evidence="8" key="1">
    <citation type="submission" date="2020-05" db="EMBL/GenBank/DDBJ databases">
        <title>Mycena genomes resolve the evolution of fungal bioluminescence.</title>
        <authorList>
            <person name="Tsai I.J."/>
        </authorList>
    </citation>
    <scope>NUCLEOTIDE SEQUENCE</scope>
    <source>
        <strain evidence="8">CCC161011</strain>
    </source>
</reference>
<evidence type="ECO:0000256" key="4">
    <source>
        <dbReference type="ARBA" id="ARBA00022989"/>
    </source>
</evidence>
<feature type="transmembrane region" description="Helical" evidence="7">
    <location>
        <begin position="382"/>
        <end position="402"/>
    </location>
</feature>
<evidence type="ECO:0000313" key="9">
    <source>
        <dbReference type="Proteomes" id="UP000620124"/>
    </source>
</evidence>
<dbReference type="EMBL" id="JACAZI010000006">
    <property type="protein sequence ID" value="KAF7357794.1"/>
    <property type="molecule type" value="Genomic_DNA"/>
</dbReference>
<evidence type="ECO:0000256" key="6">
    <source>
        <dbReference type="ARBA" id="ARBA00037968"/>
    </source>
</evidence>
<dbReference type="AlphaFoldDB" id="A0A8H6YF19"/>
<keyword evidence="4 7" id="KW-1133">Transmembrane helix</keyword>
<evidence type="ECO:0000313" key="8">
    <source>
        <dbReference type="EMBL" id="KAF7357794.1"/>
    </source>
</evidence>
<keyword evidence="3 7" id="KW-0812">Transmembrane</keyword>
<feature type="transmembrane region" description="Helical" evidence="7">
    <location>
        <begin position="414"/>
        <end position="434"/>
    </location>
</feature>
<sequence>MMPGEHACPSWILQERLRPTLMSPSVTDDKAGMGHFEKTVSNSTIDPKAPTYTGQSWGDAAQAILGDNTHAPIIVSAEDNARILRKTDLWLLPVMLGIYFLQQLDKSTLSYASVFNLAKDTHLVGFQYSALGSIVYAAQLVWQPVSSFLLVRLPVGRWLAFNILAWGITLSCMTSATNFRTLITARFFLGLFEATVAPTFVTITAMWWRRREQTQRTSLWYSMNGLTTVVGSILTFGLGHIHSHLKPYQIIFLFTGILTVAFSVVVYFVLPDSPTTARFLTFEEKVLVVERLRANNTGTETKTWKWEQARECLLDPKTWFWFCMIFLISVPSGGITTFGPLIVQSFGYNQLNTILLQMPFGAIQMLATLTGGFAAMHFKLKFPVLFALALPPIAGAAALLHIPRGAQPTGVRFWAPTTCSISFYPGIPPLIYTWSSQNTAGHTKKTITTGILFIGQSAGNILGPFLYTTDQAPLYKKGLTSSLACFAALACFFLITAFYLGLLNRAHSARRTALGKTGDLVDASLESTKDAAAAQQANGAQFAANAFDDLTDKRNEDFICGLLYKLSRNPADSPLDVL</sequence>
<dbReference type="OrthoDB" id="6730379at2759"/>
<dbReference type="FunFam" id="1.20.1250.20:FF:000064">
    <property type="entry name" value="MFS allantoate transporter"/>
    <property type="match status" value="1"/>
</dbReference>
<dbReference type="PANTHER" id="PTHR43791">
    <property type="entry name" value="PERMEASE-RELATED"/>
    <property type="match status" value="1"/>
</dbReference>
<comment type="caution">
    <text evidence="8">The sequence shown here is derived from an EMBL/GenBank/DDBJ whole genome shotgun (WGS) entry which is preliminary data.</text>
</comment>
<feature type="transmembrane region" description="Helical" evidence="7">
    <location>
        <begin position="354"/>
        <end position="375"/>
    </location>
</feature>
<comment type="subcellular location">
    <subcellularLocation>
        <location evidence="1">Membrane</location>
        <topology evidence="1">Multi-pass membrane protein</topology>
    </subcellularLocation>
</comment>
<protein>
    <recommendedName>
        <fullName evidence="10">Allantoate permease</fullName>
    </recommendedName>
</protein>
<keyword evidence="9" id="KW-1185">Reference proteome</keyword>
<evidence type="ECO:0000256" key="3">
    <source>
        <dbReference type="ARBA" id="ARBA00022692"/>
    </source>
</evidence>
<dbReference type="GO" id="GO:0022857">
    <property type="term" value="F:transmembrane transporter activity"/>
    <property type="evidence" value="ECO:0007669"/>
    <property type="project" value="InterPro"/>
</dbReference>
<feature type="transmembrane region" description="Helical" evidence="7">
    <location>
        <begin position="219"/>
        <end position="238"/>
    </location>
</feature>
<feature type="transmembrane region" description="Helical" evidence="7">
    <location>
        <begin position="183"/>
        <end position="207"/>
    </location>
</feature>
<dbReference type="InterPro" id="IPR011701">
    <property type="entry name" value="MFS"/>
</dbReference>
<proteinExistence type="inferred from homology"/>
<keyword evidence="5 7" id="KW-0472">Membrane</keyword>
<dbReference type="SUPFAM" id="SSF103473">
    <property type="entry name" value="MFS general substrate transporter"/>
    <property type="match status" value="1"/>
</dbReference>
<evidence type="ECO:0000256" key="7">
    <source>
        <dbReference type="SAM" id="Phobius"/>
    </source>
</evidence>
<evidence type="ECO:0000256" key="1">
    <source>
        <dbReference type="ARBA" id="ARBA00004141"/>
    </source>
</evidence>
<feature type="transmembrane region" description="Helical" evidence="7">
    <location>
        <begin position="125"/>
        <end position="151"/>
    </location>
</feature>
<comment type="similarity">
    <text evidence="6">Belongs to the major facilitator superfamily. Allantoate permease family.</text>
</comment>
<dbReference type="GO" id="GO:0016020">
    <property type="term" value="C:membrane"/>
    <property type="evidence" value="ECO:0007669"/>
    <property type="project" value="UniProtKB-SubCell"/>
</dbReference>
<dbReference type="PANTHER" id="PTHR43791:SF59">
    <property type="entry name" value="TRANSPORTER, PUTATIVE (AFU_ORTHOLOGUE AFUA_1G06550)-RELATED"/>
    <property type="match status" value="1"/>
</dbReference>
<dbReference type="Gene3D" id="1.20.1250.20">
    <property type="entry name" value="MFS general substrate transporter like domains"/>
    <property type="match status" value="2"/>
</dbReference>
<feature type="transmembrane region" description="Helical" evidence="7">
    <location>
        <begin position="250"/>
        <end position="270"/>
    </location>
</feature>
<feature type="transmembrane region" description="Helical" evidence="7">
    <location>
        <begin position="479"/>
        <end position="502"/>
    </location>
</feature>
<gene>
    <name evidence="8" type="ORF">MVEN_00825400</name>
</gene>